<reference evidence="1" key="1">
    <citation type="submission" date="2023-10" db="EMBL/GenBank/DDBJ databases">
        <authorList>
            <person name="Chen Y."/>
            <person name="Shah S."/>
            <person name="Dougan E. K."/>
            <person name="Thang M."/>
            <person name="Chan C."/>
        </authorList>
    </citation>
    <scope>NUCLEOTIDE SEQUENCE [LARGE SCALE GENOMIC DNA]</scope>
</reference>
<keyword evidence="2" id="KW-1185">Reference proteome</keyword>
<evidence type="ECO:0008006" key="3">
    <source>
        <dbReference type="Google" id="ProtNLM"/>
    </source>
</evidence>
<dbReference type="Proteomes" id="UP001189429">
    <property type="component" value="Unassembled WGS sequence"/>
</dbReference>
<evidence type="ECO:0000313" key="2">
    <source>
        <dbReference type="Proteomes" id="UP001189429"/>
    </source>
</evidence>
<gene>
    <name evidence="1" type="ORF">PCOR1329_LOCUS66939</name>
</gene>
<accession>A0ABN9WFX4</accession>
<protein>
    <recommendedName>
        <fullName evidence="3">Subtilisin</fullName>
    </recommendedName>
</protein>
<name>A0ABN9WFX4_9DINO</name>
<comment type="caution">
    <text evidence="1">The sequence shown here is derived from an EMBL/GenBank/DDBJ whole genome shotgun (WGS) entry which is preliminary data.</text>
</comment>
<proteinExistence type="predicted"/>
<evidence type="ECO:0000313" key="1">
    <source>
        <dbReference type="EMBL" id="CAK0885287.1"/>
    </source>
</evidence>
<dbReference type="EMBL" id="CAUYUJ010018649">
    <property type="protein sequence ID" value="CAK0885287.1"/>
    <property type="molecule type" value="Genomic_DNA"/>
</dbReference>
<organism evidence="1 2">
    <name type="scientific">Prorocentrum cordatum</name>
    <dbReference type="NCBI Taxonomy" id="2364126"/>
    <lineage>
        <taxon>Eukaryota</taxon>
        <taxon>Sar</taxon>
        <taxon>Alveolata</taxon>
        <taxon>Dinophyceae</taxon>
        <taxon>Prorocentrales</taxon>
        <taxon>Prorocentraceae</taxon>
        <taxon>Prorocentrum</taxon>
    </lineage>
</organism>
<sequence>MSFCSPACSWPAASSLAFAADVELMQMSTTGTNASRQSLSASSAVVSHTAAGLKSWLCTLSSGATADEVKAVCNEFQGPFCAGTEECPPGTKCPEKFVHGFLTEADKDATIAKYPSLVVTCEEDPFVKEAWEHTVPDAATRRTGATLLMKLKAGSSTFQYDSSYWTNGSSVLNAASGASSSD</sequence>